<feature type="compositionally biased region" description="Polar residues" evidence="1">
    <location>
        <begin position="103"/>
        <end position="116"/>
    </location>
</feature>
<name>A0A917AQM5_9RHOB</name>
<gene>
    <name evidence="2" type="ORF">GCM10011517_33380</name>
</gene>
<evidence type="ECO:0000313" key="3">
    <source>
        <dbReference type="Proteomes" id="UP000606730"/>
    </source>
</evidence>
<reference evidence="2" key="2">
    <citation type="submission" date="2020-09" db="EMBL/GenBank/DDBJ databases">
        <authorList>
            <person name="Sun Q."/>
            <person name="Zhou Y."/>
        </authorList>
    </citation>
    <scope>NUCLEOTIDE SEQUENCE</scope>
    <source>
        <strain evidence="2">CGMCC 1.16012</strain>
    </source>
</reference>
<evidence type="ECO:0000313" key="2">
    <source>
        <dbReference type="EMBL" id="GGE63016.1"/>
    </source>
</evidence>
<evidence type="ECO:0000256" key="1">
    <source>
        <dbReference type="SAM" id="MobiDB-lite"/>
    </source>
</evidence>
<dbReference type="Proteomes" id="UP000606730">
    <property type="component" value="Unassembled WGS sequence"/>
</dbReference>
<proteinExistence type="predicted"/>
<protein>
    <submittedName>
        <fullName evidence="2">Uncharacterized protein</fullName>
    </submittedName>
</protein>
<reference evidence="2" key="1">
    <citation type="journal article" date="2014" name="Int. J. Syst. Evol. Microbiol.">
        <title>Complete genome sequence of Corynebacterium casei LMG S-19264T (=DSM 44701T), isolated from a smear-ripened cheese.</title>
        <authorList>
            <consortium name="US DOE Joint Genome Institute (JGI-PGF)"/>
            <person name="Walter F."/>
            <person name="Albersmeier A."/>
            <person name="Kalinowski J."/>
            <person name="Ruckert C."/>
        </authorList>
    </citation>
    <scope>NUCLEOTIDE SEQUENCE</scope>
    <source>
        <strain evidence="2">CGMCC 1.16012</strain>
    </source>
</reference>
<feature type="compositionally biased region" description="Basic and acidic residues" evidence="1">
    <location>
        <begin position="86"/>
        <end position="98"/>
    </location>
</feature>
<comment type="caution">
    <text evidence="2">The sequence shown here is derived from an EMBL/GenBank/DDBJ whole genome shotgun (WGS) entry which is preliminary data.</text>
</comment>
<dbReference type="EMBL" id="BMKN01000004">
    <property type="protein sequence ID" value="GGE63016.1"/>
    <property type="molecule type" value="Genomic_DNA"/>
</dbReference>
<keyword evidence="3" id="KW-1185">Reference proteome</keyword>
<dbReference type="AlphaFoldDB" id="A0A917AQM5"/>
<sequence>MQLRRKLCACSVRQLAQGTDIGRGENRQHFTNLVRVTFPPRQLLKQIDYRVRETLSYDPGRIAGDNAKRRHITTDHGPRTNNGAVPDRDPGQNHRLVADPDIMTNQRILPVENSSA</sequence>
<organism evidence="2 3">
    <name type="scientific">Actibacterium pelagium</name>
    <dbReference type="NCBI Taxonomy" id="2029103"/>
    <lineage>
        <taxon>Bacteria</taxon>
        <taxon>Pseudomonadati</taxon>
        <taxon>Pseudomonadota</taxon>
        <taxon>Alphaproteobacteria</taxon>
        <taxon>Rhodobacterales</taxon>
        <taxon>Roseobacteraceae</taxon>
        <taxon>Actibacterium</taxon>
    </lineage>
</organism>
<feature type="region of interest" description="Disordered" evidence="1">
    <location>
        <begin position="59"/>
        <end position="116"/>
    </location>
</feature>
<accession>A0A917AQM5</accession>